<protein>
    <submittedName>
        <fullName evidence="1">Uncharacterized protein</fullName>
    </submittedName>
</protein>
<dbReference type="EMBL" id="FNNP01000002">
    <property type="protein sequence ID" value="SDW94989.1"/>
    <property type="molecule type" value="Genomic_DNA"/>
</dbReference>
<reference evidence="2" key="1">
    <citation type="submission" date="2016-10" db="EMBL/GenBank/DDBJ databases">
        <authorList>
            <person name="Varghese N."/>
            <person name="Submissions S."/>
        </authorList>
    </citation>
    <scope>NUCLEOTIDE SEQUENCE [LARGE SCALE GENOMIC DNA]</scope>
    <source>
        <strain evidence="2">DSM 27839</strain>
    </source>
</reference>
<organism evidence="1 2">
    <name type="scientific">Ruegeria halocynthiae</name>
    <dbReference type="NCBI Taxonomy" id="985054"/>
    <lineage>
        <taxon>Bacteria</taxon>
        <taxon>Pseudomonadati</taxon>
        <taxon>Pseudomonadota</taxon>
        <taxon>Alphaproteobacteria</taxon>
        <taxon>Rhodobacterales</taxon>
        <taxon>Roseobacteraceae</taxon>
        <taxon>Ruegeria</taxon>
    </lineage>
</organism>
<dbReference type="STRING" id="985054.SAMN05444358_10222"/>
<accession>A0A1H2XRN4</accession>
<evidence type="ECO:0000313" key="1">
    <source>
        <dbReference type="EMBL" id="SDW94989.1"/>
    </source>
</evidence>
<name>A0A1H2XRN4_9RHOB</name>
<dbReference type="AlphaFoldDB" id="A0A1H2XRN4"/>
<proteinExistence type="predicted"/>
<keyword evidence="2" id="KW-1185">Reference proteome</keyword>
<sequence>MSLRCTASPRGFERFRGYTDPARIRLGGQSDFRWKRICTHCFRQLYLSQSNLLAFAVAIRNGPCSSMDHPDRSMRLGRETIRMVLEELHSRRSFARAIWSTRSFAVTSSPAAIVKTSFCAASEQFLHDAERIGYAEPVPDRRHPKAKRIQTVVIAAERISSNDL</sequence>
<gene>
    <name evidence="1" type="ORF">SAMN05444358_10222</name>
</gene>
<dbReference type="Proteomes" id="UP000183400">
    <property type="component" value="Unassembled WGS sequence"/>
</dbReference>
<evidence type="ECO:0000313" key="2">
    <source>
        <dbReference type="Proteomes" id="UP000183400"/>
    </source>
</evidence>